<reference evidence="6" key="4">
    <citation type="submission" date="2025-05" db="UniProtKB">
        <authorList>
            <consortium name="EnsemblFungi"/>
        </authorList>
    </citation>
    <scope>IDENTIFICATION</scope>
    <source>
        <strain evidence="6">isolate 1-1 / race 1 (BBBD)</strain>
    </source>
</reference>
<feature type="domain" description="CCHC-type" evidence="4">
    <location>
        <begin position="240"/>
        <end position="255"/>
    </location>
</feature>
<dbReference type="GO" id="GO:0006397">
    <property type="term" value="P:mRNA processing"/>
    <property type="evidence" value="ECO:0007669"/>
    <property type="project" value="UniProtKB-KW"/>
</dbReference>
<evidence type="ECO:0000256" key="1">
    <source>
        <dbReference type="ARBA" id="ARBA00022664"/>
    </source>
</evidence>
<sequence>MPARSMQNPAALIGNVPILDGNSVSFPAWRTRLEELFAIVGAHDIVVGKLLRPETDYKDSASKPIAQGSQRLYYAEESAADWDHLSEVARATLKMTLSVDLAIRFKELKPVSVPFKTICDAYEKNTRARRMMLEDAFWTARHDPNKPIATWIARIKNSASDLKSVKLAPADQQICDRLLRGLDDSWKPIRDHLVYSPVKISLDNAIGSLKAHKVSMSVSFDHQPEAFASPAVTRKKKKGCWKCHQIGHHSSACPNPPAKDKQQTRFETRAGAVLTVSLGGGGPSNEEDEEEDDFNAEIDVVWG</sequence>
<dbReference type="InterPro" id="IPR001878">
    <property type="entry name" value="Znf_CCHC"/>
</dbReference>
<accession>A0A0C4EHR9</accession>
<feature type="compositionally biased region" description="Acidic residues" evidence="3">
    <location>
        <begin position="285"/>
        <end position="295"/>
    </location>
</feature>
<organism evidence="5">
    <name type="scientific">Puccinia triticina (isolate 1-1 / race 1 (BBBD))</name>
    <name type="common">Brown leaf rust fungus</name>
    <dbReference type="NCBI Taxonomy" id="630390"/>
    <lineage>
        <taxon>Eukaryota</taxon>
        <taxon>Fungi</taxon>
        <taxon>Dikarya</taxon>
        <taxon>Basidiomycota</taxon>
        <taxon>Pucciniomycotina</taxon>
        <taxon>Pucciniomycetes</taxon>
        <taxon>Pucciniales</taxon>
        <taxon>Pucciniaceae</taxon>
        <taxon>Puccinia</taxon>
    </lineage>
</organism>
<gene>
    <name evidence="5" type="ORF">PTTG_00285</name>
</gene>
<dbReference type="InterPro" id="IPR036875">
    <property type="entry name" value="Znf_CCHC_sf"/>
</dbReference>
<evidence type="ECO:0000256" key="2">
    <source>
        <dbReference type="PROSITE-ProRule" id="PRU00047"/>
    </source>
</evidence>
<evidence type="ECO:0000313" key="7">
    <source>
        <dbReference type="Proteomes" id="UP000005240"/>
    </source>
</evidence>
<reference evidence="5" key="2">
    <citation type="submission" date="2016-05" db="EMBL/GenBank/DDBJ databases">
        <title>Comparative analysis highlights variable genome content of wheat rusts and divergence of the mating loci.</title>
        <authorList>
            <person name="Cuomo C.A."/>
            <person name="Bakkeren G."/>
            <person name="Szabo L."/>
            <person name="Khalil H."/>
            <person name="Joly D."/>
            <person name="Goldberg J."/>
            <person name="Young S."/>
            <person name="Zeng Q."/>
            <person name="Fellers J."/>
        </authorList>
    </citation>
    <scope>NUCLEOTIDE SEQUENCE [LARGE SCALE GENOMIC DNA]</scope>
    <source>
        <strain evidence="5">1-1 BBBD Race 1</strain>
    </source>
</reference>
<dbReference type="EnsemblFungi" id="PTTG_00285-t43_1">
    <property type="protein sequence ID" value="PTTG_00285-t43_1-p1"/>
    <property type="gene ID" value="PTTG_00285"/>
</dbReference>
<dbReference type="VEuPathDB" id="FungiDB:PTTG_00285"/>
<evidence type="ECO:0000313" key="6">
    <source>
        <dbReference type="EnsemblFungi" id="PTTG_00285-t43_1-p1"/>
    </source>
</evidence>
<reference evidence="5" key="1">
    <citation type="submission" date="2009-11" db="EMBL/GenBank/DDBJ databases">
        <authorList>
            <consortium name="The Broad Institute Genome Sequencing Platform"/>
            <person name="Ward D."/>
            <person name="Feldgarden M."/>
            <person name="Earl A."/>
            <person name="Young S.K."/>
            <person name="Zeng Q."/>
            <person name="Koehrsen M."/>
            <person name="Alvarado L."/>
            <person name="Berlin A."/>
            <person name="Bochicchio J."/>
            <person name="Borenstein D."/>
            <person name="Chapman S.B."/>
            <person name="Chen Z."/>
            <person name="Engels R."/>
            <person name="Freedman E."/>
            <person name="Gellesch M."/>
            <person name="Goldberg J."/>
            <person name="Griggs A."/>
            <person name="Gujja S."/>
            <person name="Heilman E."/>
            <person name="Heiman D."/>
            <person name="Hepburn T."/>
            <person name="Howarth C."/>
            <person name="Jen D."/>
            <person name="Larson L."/>
            <person name="Lewis B."/>
            <person name="Mehta T."/>
            <person name="Park D."/>
            <person name="Pearson M."/>
            <person name="Roberts A."/>
            <person name="Saif S."/>
            <person name="Shea T."/>
            <person name="Shenoy N."/>
            <person name="Sisk P."/>
            <person name="Stolte C."/>
            <person name="Sykes S."/>
            <person name="Thomson T."/>
            <person name="Walk T."/>
            <person name="White J."/>
            <person name="Yandava C."/>
            <person name="Izard J."/>
            <person name="Baranova O.V."/>
            <person name="Blanton J.M."/>
            <person name="Tanner A.C."/>
            <person name="Dewhirst F.E."/>
            <person name="Haas B."/>
            <person name="Nusbaum C."/>
            <person name="Birren B."/>
        </authorList>
    </citation>
    <scope>NUCLEOTIDE SEQUENCE [LARGE SCALE GENOMIC DNA]</scope>
    <source>
        <strain evidence="5">1-1 BBBD Race 1</strain>
    </source>
</reference>
<dbReference type="EMBL" id="ADAS02000008">
    <property type="protein sequence ID" value="OAV98217.1"/>
    <property type="molecule type" value="Genomic_DNA"/>
</dbReference>
<dbReference type="SUPFAM" id="SSF57756">
    <property type="entry name" value="Retrovirus zinc finger-like domains"/>
    <property type="match status" value="1"/>
</dbReference>
<feature type="region of interest" description="Disordered" evidence="3">
    <location>
        <begin position="275"/>
        <end position="295"/>
    </location>
</feature>
<dbReference type="AlphaFoldDB" id="A0A0C4EHR9"/>
<keyword evidence="7" id="KW-1185">Reference proteome</keyword>
<dbReference type="GO" id="GO:0003676">
    <property type="term" value="F:nucleic acid binding"/>
    <property type="evidence" value="ECO:0007669"/>
    <property type="project" value="InterPro"/>
</dbReference>
<dbReference type="Proteomes" id="UP000005240">
    <property type="component" value="Unassembled WGS sequence"/>
</dbReference>
<dbReference type="STRING" id="630390.A0A0C4EHR9"/>
<evidence type="ECO:0000259" key="4">
    <source>
        <dbReference type="PROSITE" id="PS50158"/>
    </source>
</evidence>
<keyword evidence="2" id="KW-0862">Zinc</keyword>
<dbReference type="OrthoDB" id="2797670at2759"/>
<keyword evidence="1" id="KW-0507">mRNA processing</keyword>
<reference evidence="6 7" key="3">
    <citation type="journal article" date="2017" name="G3 (Bethesda)">
        <title>Comparative analysis highlights variable genome content of wheat rusts and divergence of the mating loci.</title>
        <authorList>
            <person name="Cuomo C.A."/>
            <person name="Bakkeren G."/>
            <person name="Khalil H.B."/>
            <person name="Panwar V."/>
            <person name="Joly D."/>
            <person name="Linning R."/>
            <person name="Sakthikumar S."/>
            <person name="Song X."/>
            <person name="Adiconis X."/>
            <person name="Fan L."/>
            <person name="Goldberg J.M."/>
            <person name="Levin J.Z."/>
            <person name="Young S."/>
            <person name="Zeng Q."/>
            <person name="Anikster Y."/>
            <person name="Bruce M."/>
            <person name="Wang M."/>
            <person name="Yin C."/>
            <person name="McCallum B."/>
            <person name="Szabo L.J."/>
            <person name="Hulbert S."/>
            <person name="Chen X."/>
            <person name="Fellers J.P."/>
        </authorList>
    </citation>
    <scope>NUCLEOTIDE SEQUENCE</scope>
    <source>
        <strain evidence="6">isolate 1-1 / race 1 (BBBD)</strain>
        <strain evidence="7">Isolate 1-1 / race 1 (BBBD)</strain>
    </source>
</reference>
<proteinExistence type="predicted"/>
<keyword evidence="2" id="KW-0863">Zinc-finger</keyword>
<dbReference type="PROSITE" id="PS50158">
    <property type="entry name" value="ZF_CCHC"/>
    <property type="match status" value="1"/>
</dbReference>
<protein>
    <submittedName>
        <fullName evidence="6">CCHC-type domain-containing protein</fullName>
    </submittedName>
</protein>
<dbReference type="GO" id="GO:0008270">
    <property type="term" value="F:zinc ion binding"/>
    <property type="evidence" value="ECO:0007669"/>
    <property type="project" value="UniProtKB-KW"/>
</dbReference>
<evidence type="ECO:0000313" key="5">
    <source>
        <dbReference type="EMBL" id="OAV98217.1"/>
    </source>
</evidence>
<keyword evidence="2" id="KW-0479">Metal-binding</keyword>
<evidence type="ECO:0000256" key="3">
    <source>
        <dbReference type="SAM" id="MobiDB-lite"/>
    </source>
</evidence>
<dbReference type="Pfam" id="PF14223">
    <property type="entry name" value="Retrotran_gag_2"/>
    <property type="match status" value="1"/>
</dbReference>
<name>A0A0C4EHR9_PUCT1</name>